<proteinExistence type="predicted"/>
<keyword evidence="14" id="KW-1185">Reference proteome</keyword>
<feature type="compositionally biased region" description="Polar residues" evidence="10">
    <location>
        <begin position="1260"/>
        <end position="1273"/>
    </location>
</feature>
<comment type="caution">
    <text evidence="9">Lacks conserved residue(s) required for the propagation of feature annotation.</text>
</comment>
<sequence>MSNGVNVIIAGTTPAYRWENANAQPTLTLSEAVVMLLPHNKPNEFVTKTCTTTFTYLNTITRDGMTIISTDQQVVSNTATEQRHRTPIAESASLTLKASPTLRTEVFQTTYTYLTLNPEHPSEVDPQSSIKVITNTVTAPHFYIDMLLESSEAQQVESTSYPSTKNLESTNALDSMTKANLTSNLVIQATEDIESITTIPSRSVLHQITDNLDAESINSSLYDDLPKVSSSSSYENHATETLYNNSNNAQQENENNSDQMQLDSTETESNDVNFQLNNAEDSQPEDNDTEGSVNVSENKKPLQVSNLLNLGSLGINSLSALGPMITAMAGLLQGKKSAARRNDSESVTEAMHTTTQRSPIYIPVAEFVDGDSETAESQSIVHTANSHHIPETRHKLTSSSLVDGIPISPGEVITTNSDIIIGRPGIMGPRPPQNVNSGHTANIANISPPSTPYSNLQLHSVLEVSEDVTKKKLKPHRVAEQLEILPAQQVYEEHISLPNVKPHGEYSENPNKYSLYKKNSLSDEILENDPLLLPPAIKYNKNVNNDAKKSNRPWNYQNSMGVSMKNEEIRPTISRVEKVIGVSNYTIDNSYNNAAKLHGSEPIVHQVPHVIDRATGQPLLVNIQPSQIANVIIPPKGTQALIFGDTNEPHISGQYFDDPSPYPDSEDGTNYSLVTNHLFKHFCMVLSSTNSKYKCNTIFQIKDSGKVNPPAKHHLNQEASISREPIGHASIGVGSFSGQRKDTYNTADQQDHYHQTAQDQVVVKYPESLSKPSQVANDNFDYYSTRKDQTKLHLILPPTPHRRNEVKKVKYSLPRWTRPAMSGHQYPHKMTVRPLYRPSRLPILNKQTAPATHYSNRGPKINQTISYNTPHLNDNYHLSSAINSHQVHMAEGNSYQQNNQNYMQHDHHNLLDREGHVHSGPHDYKQFSLRISNDINTSNLQQANRPLDSETDASDNRVITTSPHRNNIIKPFIMKPNADLSKLGDIHVGTGNVRLSDPKIPSEKEKYNSNFGIVSRVNNTAKKTYAQAPIDMKPPDINPEVKYNSLNTRKNNLLSNYTSVLSNQNTQQGHQVQHIPLSSDHRDQVVNTNWNKHDGPKRPNIQFSLPIDSNSHEKESHSQTESPPIGIMDSKVQKNKSELLSTAYQTNFMQPNKDTSQLNSETKKSTPKLQYVSQFVSPPKPPEPTINLQMTHDLKPPTTLTEVLGLTPPPIDKLTTSATLNKTQALRKYTDVSGMRPPPPQRPSPKETKTIPLPPDTNMVPPTSSTVKNYNTKAPMNNPIITVKPTRTQEISSVHPNFAMSGSIQIATAVAKSQIPVIQDMESKIPIVHGTVDLPRIMNVPPFLKPETTRKSSYVSVYSVRPFETRRRIPLKTYSNKVVTNSGPTKIIENATNTVTIAKAPSKILRKPNNKPPDFTTYLEPSADIYLPHSTVEPTETLNSHRSSNNHNTSTSTIAVTSSPSSSTTSNVQTNDIVKSEEKAPTILSAAKPKSSIRKSLVTTTHDVVMAPKDEDTLIGTEEVTHVEVTTITRTRTAIVSSKVNTRTLLLTHTLTSTSVETVTETYLRPTSVVSKTITSTVLHSVIDRVPNYERDHDHESIFVVMSDQNPPPLGGDEVEAEYGEEEISRDEQDTMGTEIHRVLAGGVLGIPSVSIRPPNIQCATECRSSKFEICAEFEGEMRCVCRPGFGRMFPDRPCKPTYTFTLTIALDKVGKDGSLYDARVNDTTSLSSKRFTGMVKEALDRTMMQSDLRDIYRSLSISRVLTNPMRVSFNVQFSSNTNESTLVDVIRKYLIINKYSLGGTDVIAAKDLSMIEAIDFDECQAPNGLHHDCSQNSACFNLKGTYQCSCKEGFADLSENSAFPGRICSQAPLGCTACNNKGMCVKNNYGHEVCECFAWYSGQKCQINLKVLLIVLITTGVTLLSFLAICVGVTCVRNSNASSNDRRAIIKNAGGGCDTNSEGSVTELAIPHHLPHILPPPPQMLAPAPPVQMQPNKRMAGEVYRTSRRSISIAPPGLRNTPCATKNQRNKPFPVIIPRAKYRSVMQPMATAANYKFMSTFSAEEKKLMDHLESSISQKPNPPKDTRKDFDAIAKSYDNFPSSGALISAGFQVSATVSRPMDADSTATRSCDEMTEPLAKNTHRLDLESTIKPSTKQMMQFDNIESGSTLARSCGETTVQPSTKLADHKCCNKDGRDSASEGHTMAERDVGSTLRLPVQHLPLYNQDRGSIGRESNFDSL</sequence>
<feature type="region of interest" description="Disordered" evidence="10">
    <location>
        <begin position="2188"/>
        <end position="2210"/>
    </location>
</feature>
<dbReference type="PROSITE" id="PS00010">
    <property type="entry name" value="ASX_HYDROXYL"/>
    <property type="match status" value="1"/>
</dbReference>
<evidence type="ECO:0000256" key="2">
    <source>
        <dbReference type="ARBA" id="ARBA00022475"/>
    </source>
</evidence>
<dbReference type="Pfam" id="PF07645">
    <property type="entry name" value="EGF_CA"/>
    <property type="match status" value="1"/>
</dbReference>
<evidence type="ECO:0000256" key="6">
    <source>
        <dbReference type="ARBA" id="ARBA00023136"/>
    </source>
</evidence>
<dbReference type="InterPro" id="IPR000152">
    <property type="entry name" value="EGF-type_Asp/Asn_hydroxyl_site"/>
</dbReference>
<keyword evidence="3 9" id="KW-0245">EGF-like domain</keyword>
<dbReference type="SUPFAM" id="SSF57184">
    <property type="entry name" value="Growth factor receptor domain"/>
    <property type="match status" value="1"/>
</dbReference>
<evidence type="ECO:0000256" key="5">
    <source>
        <dbReference type="ARBA" id="ARBA00022737"/>
    </source>
</evidence>
<dbReference type="PANTHER" id="PTHR24037:SF11">
    <property type="entry name" value="MUCIN-2-LIKE"/>
    <property type="match status" value="1"/>
</dbReference>
<feature type="transmembrane region" description="Helical" evidence="11">
    <location>
        <begin position="1908"/>
        <end position="1933"/>
    </location>
</feature>
<keyword evidence="11" id="KW-1133">Transmembrane helix</keyword>
<gene>
    <name evidence="13" type="ORF">TKK_001374</name>
</gene>
<organism evidence="13 14">
    <name type="scientific">Trichogramma kaykai</name>
    <dbReference type="NCBI Taxonomy" id="54128"/>
    <lineage>
        <taxon>Eukaryota</taxon>
        <taxon>Metazoa</taxon>
        <taxon>Ecdysozoa</taxon>
        <taxon>Arthropoda</taxon>
        <taxon>Hexapoda</taxon>
        <taxon>Insecta</taxon>
        <taxon>Pterygota</taxon>
        <taxon>Neoptera</taxon>
        <taxon>Endopterygota</taxon>
        <taxon>Hymenoptera</taxon>
        <taxon>Apocrita</taxon>
        <taxon>Proctotrupomorpha</taxon>
        <taxon>Chalcidoidea</taxon>
        <taxon>Trichogrammatidae</taxon>
        <taxon>Trichogramma</taxon>
    </lineage>
</organism>
<dbReference type="PROSITE" id="PS50026">
    <property type="entry name" value="EGF_3"/>
    <property type="match status" value="1"/>
</dbReference>
<dbReference type="PROSITE" id="PS00022">
    <property type="entry name" value="EGF_1"/>
    <property type="match status" value="1"/>
</dbReference>
<evidence type="ECO:0000256" key="11">
    <source>
        <dbReference type="SAM" id="Phobius"/>
    </source>
</evidence>
<evidence type="ECO:0000313" key="13">
    <source>
        <dbReference type="EMBL" id="KAL3405960.1"/>
    </source>
</evidence>
<evidence type="ECO:0000256" key="9">
    <source>
        <dbReference type="PROSITE-ProRule" id="PRU00076"/>
    </source>
</evidence>
<keyword evidence="5" id="KW-0677">Repeat</keyword>
<reference evidence="13 14" key="1">
    <citation type="journal article" date="2024" name="bioRxiv">
        <title>A reference genome for Trichogramma kaykai: A tiny desert-dwelling parasitoid wasp with competing sex-ratio distorters.</title>
        <authorList>
            <person name="Culotta J."/>
            <person name="Lindsey A.R."/>
        </authorList>
    </citation>
    <scope>NUCLEOTIDE SEQUENCE [LARGE SCALE GENOMIC DNA]</scope>
    <source>
        <strain evidence="13 14">KSX58</strain>
    </source>
</reference>
<feature type="compositionally biased region" description="Low complexity" evidence="10">
    <location>
        <begin position="244"/>
        <end position="257"/>
    </location>
</feature>
<dbReference type="InterPro" id="IPR018097">
    <property type="entry name" value="EGF_Ca-bd_CS"/>
</dbReference>
<dbReference type="EMBL" id="JBJJXI010000019">
    <property type="protein sequence ID" value="KAL3405960.1"/>
    <property type="molecule type" value="Genomic_DNA"/>
</dbReference>
<evidence type="ECO:0000313" key="14">
    <source>
        <dbReference type="Proteomes" id="UP001627154"/>
    </source>
</evidence>
<evidence type="ECO:0000256" key="7">
    <source>
        <dbReference type="ARBA" id="ARBA00023157"/>
    </source>
</evidence>
<dbReference type="InterPro" id="IPR009030">
    <property type="entry name" value="Growth_fac_rcpt_cys_sf"/>
</dbReference>
<evidence type="ECO:0000256" key="3">
    <source>
        <dbReference type="ARBA" id="ARBA00022536"/>
    </source>
</evidence>
<feature type="region of interest" description="Disordered" evidence="10">
    <location>
        <begin position="1231"/>
        <end position="1273"/>
    </location>
</feature>
<accession>A0ABD2XKW8</accession>
<feature type="compositionally biased region" description="Low complexity" evidence="10">
    <location>
        <begin position="1437"/>
        <end position="1466"/>
    </location>
</feature>
<comment type="subcellular location">
    <subcellularLocation>
        <location evidence="1">Cell membrane</location>
    </subcellularLocation>
</comment>
<evidence type="ECO:0000256" key="10">
    <source>
        <dbReference type="SAM" id="MobiDB-lite"/>
    </source>
</evidence>
<dbReference type="SMART" id="SM00179">
    <property type="entry name" value="EGF_CA"/>
    <property type="match status" value="1"/>
</dbReference>
<keyword evidence="2" id="KW-1003">Cell membrane</keyword>
<protein>
    <recommendedName>
        <fullName evidence="12">EGF-like domain-containing protein</fullName>
    </recommendedName>
</protein>
<dbReference type="Gene3D" id="2.10.25.10">
    <property type="entry name" value="Laminin"/>
    <property type="match status" value="1"/>
</dbReference>
<dbReference type="InterPro" id="IPR049883">
    <property type="entry name" value="NOTCH1_EGF-like"/>
</dbReference>
<dbReference type="PROSITE" id="PS01187">
    <property type="entry name" value="EGF_CA"/>
    <property type="match status" value="1"/>
</dbReference>
<keyword evidence="4" id="KW-0732">Signal</keyword>
<keyword evidence="6 11" id="KW-0472">Membrane</keyword>
<evidence type="ECO:0000256" key="4">
    <source>
        <dbReference type="ARBA" id="ARBA00022729"/>
    </source>
</evidence>
<dbReference type="InterPro" id="IPR000742">
    <property type="entry name" value="EGF"/>
</dbReference>
<feature type="region of interest" description="Disordered" evidence="10">
    <location>
        <begin position="243"/>
        <end position="298"/>
    </location>
</feature>
<evidence type="ECO:0000256" key="1">
    <source>
        <dbReference type="ARBA" id="ARBA00004236"/>
    </source>
</evidence>
<keyword evidence="8" id="KW-0325">Glycoprotein</keyword>
<dbReference type="InterPro" id="IPR001881">
    <property type="entry name" value="EGF-like_Ca-bd_dom"/>
</dbReference>
<feature type="compositionally biased region" description="Basic and acidic residues" evidence="10">
    <location>
        <begin position="2188"/>
        <end position="2207"/>
    </location>
</feature>
<feature type="region of interest" description="Disordered" evidence="10">
    <location>
        <begin position="1434"/>
        <end position="1474"/>
    </location>
</feature>
<feature type="region of interest" description="Disordered" evidence="10">
    <location>
        <begin position="1086"/>
        <end position="1128"/>
    </location>
</feature>
<feature type="compositionally biased region" description="Polar residues" evidence="10">
    <location>
        <begin position="270"/>
        <end position="281"/>
    </location>
</feature>
<name>A0ABD2XKW8_9HYME</name>
<evidence type="ECO:0000256" key="8">
    <source>
        <dbReference type="ARBA" id="ARBA00023180"/>
    </source>
</evidence>
<feature type="domain" description="EGF-like" evidence="12">
    <location>
        <begin position="1816"/>
        <end position="1856"/>
    </location>
</feature>
<dbReference type="GO" id="GO:0005886">
    <property type="term" value="C:plasma membrane"/>
    <property type="evidence" value="ECO:0007669"/>
    <property type="project" value="UniProtKB-SubCell"/>
</dbReference>
<dbReference type="Proteomes" id="UP001627154">
    <property type="component" value="Unassembled WGS sequence"/>
</dbReference>
<evidence type="ECO:0000259" key="12">
    <source>
        <dbReference type="PROSITE" id="PS50026"/>
    </source>
</evidence>
<keyword evidence="7" id="KW-1015">Disulfide bond</keyword>
<comment type="caution">
    <text evidence="13">The sequence shown here is derived from an EMBL/GenBank/DDBJ whole genome shotgun (WGS) entry which is preliminary data.</text>
</comment>
<dbReference type="CDD" id="cd00054">
    <property type="entry name" value="EGF_CA"/>
    <property type="match status" value="1"/>
</dbReference>
<keyword evidence="11" id="KW-0812">Transmembrane</keyword>
<dbReference type="PANTHER" id="PTHR24037">
    <property type="entry name" value="HEART DEVELOPMENT PROTEIN WITH EGF-LIKE DOMAINS 1"/>
    <property type="match status" value="1"/>
</dbReference>